<dbReference type="InterPro" id="IPR013766">
    <property type="entry name" value="Thioredoxin_domain"/>
</dbReference>
<dbReference type="InterPro" id="IPR036249">
    <property type="entry name" value="Thioredoxin-like_sf"/>
</dbReference>
<keyword evidence="3" id="KW-1185">Reference proteome</keyword>
<evidence type="ECO:0000259" key="1">
    <source>
        <dbReference type="Pfam" id="PF00085"/>
    </source>
</evidence>
<dbReference type="AlphaFoldDB" id="C2ER60"/>
<dbReference type="Proteomes" id="UP000005583">
    <property type="component" value="Unassembled WGS sequence"/>
</dbReference>
<name>C2ER60_9LACO</name>
<dbReference type="SUPFAM" id="SSF52833">
    <property type="entry name" value="Thioredoxin-like"/>
    <property type="match status" value="1"/>
</dbReference>
<dbReference type="eggNOG" id="COG0526">
    <property type="taxonomic scope" value="Bacteria"/>
</dbReference>
<dbReference type="PROSITE" id="PS00194">
    <property type="entry name" value="THIOREDOXIN_1"/>
    <property type="match status" value="1"/>
</dbReference>
<evidence type="ECO:0000313" key="3">
    <source>
        <dbReference type="Proteomes" id="UP000005583"/>
    </source>
</evidence>
<dbReference type="HOGENOM" id="CLU_1872841_0_0_9"/>
<dbReference type="Gene3D" id="3.40.30.10">
    <property type="entry name" value="Glutaredoxin"/>
    <property type="match status" value="1"/>
</dbReference>
<dbReference type="EMBL" id="ACGU01000113">
    <property type="protein sequence ID" value="EEJ70949.1"/>
    <property type="molecule type" value="Genomic_DNA"/>
</dbReference>
<organism evidence="2 3">
    <name type="scientific">Lactobacillus ultunensis DSM 16047</name>
    <dbReference type="NCBI Taxonomy" id="525365"/>
    <lineage>
        <taxon>Bacteria</taxon>
        <taxon>Bacillati</taxon>
        <taxon>Bacillota</taxon>
        <taxon>Bacilli</taxon>
        <taxon>Lactobacillales</taxon>
        <taxon>Lactobacillaceae</taxon>
        <taxon>Lactobacillus</taxon>
    </lineage>
</organism>
<reference evidence="2 3" key="1">
    <citation type="submission" date="2009-01" db="EMBL/GenBank/DDBJ databases">
        <authorList>
            <person name="Qin X."/>
            <person name="Bachman B."/>
            <person name="Battles P."/>
            <person name="Bell A."/>
            <person name="Bess C."/>
            <person name="Bickham C."/>
            <person name="Chaboub L."/>
            <person name="Chen D."/>
            <person name="Coyle M."/>
            <person name="Deiros D.R."/>
            <person name="Dinh H."/>
            <person name="Forbes L."/>
            <person name="Fowler G."/>
            <person name="Francisco L."/>
            <person name="Fu Q."/>
            <person name="Gubbala S."/>
            <person name="Hale W."/>
            <person name="Han Y."/>
            <person name="Hemphill L."/>
            <person name="Highlander S.K."/>
            <person name="Hirani K."/>
            <person name="Hogues M."/>
            <person name="Jackson L."/>
            <person name="Jakkamsetti A."/>
            <person name="Javaid M."/>
            <person name="Jiang H."/>
            <person name="Korchina V."/>
            <person name="Kovar C."/>
            <person name="Lara F."/>
            <person name="Lee S."/>
            <person name="Mata R."/>
            <person name="Mathew T."/>
            <person name="Moen C."/>
            <person name="Morales K."/>
            <person name="Munidasa M."/>
            <person name="Nazareth L."/>
            <person name="Ngo R."/>
            <person name="Nguyen L."/>
            <person name="Okwuonu G."/>
            <person name="Ongeri F."/>
            <person name="Patil S."/>
            <person name="Petrosino J."/>
            <person name="Pham C."/>
            <person name="Pham P."/>
            <person name="Pu L.-L."/>
            <person name="Puazo M."/>
            <person name="Raj R."/>
            <person name="Reid J."/>
            <person name="Rouhana J."/>
            <person name="Saada N."/>
            <person name="Shang Y."/>
            <person name="Simmons D."/>
            <person name="Thornton R."/>
            <person name="Warren J."/>
            <person name="Weissenberger G."/>
            <person name="Zhang J."/>
            <person name="Zhang L."/>
            <person name="Zhou C."/>
            <person name="Zhu D."/>
            <person name="Muzny D."/>
            <person name="Worley K."/>
            <person name="Gibbs R."/>
        </authorList>
    </citation>
    <scope>NUCLEOTIDE SEQUENCE [LARGE SCALE GENOMIC DNA]</scope>
    <source>
        <strain evidence="2 3">DSM 16047</strain>
    </source>
</reference>
<protein>
    <recommendedName>
        <fullName evidence="1">Thioredoxin domain-containing protein</fullName>
    </recommendedName>
</protein>
<dbReference type="STRING" id="525365.HMPREF0548_2156"/>
<dbReference type="PATRIC" id="fig|525365.8.peg.1952"/>
<accession>C2ER60</accession>
<proteinExistence type="predicted"/>
<evidence type="ECO:0000313" key="2">
    <source>
        <dbReference type="EMBL" id="EEJ70949.1"/>
    </source>
</evidence>
<comment type="caution">
    <text evidence="2">The sequence shown here is derived from an EMBL/GenBank/DDBJ whole genome shotgun (WGS) entry which is preliminary data.</text>
</comment>
<dbReference type="RefSeq" id="WP_007126901.1">
    <property type="nucleotide sequence ID" value="NZ_AZFO01000062.1"/>
</dbReference>
<dbReference type="OrthoDB" id="2296986at2"/>
<dbReference type="InterPro" id="IPR017937">
    <property type="entry name" value="Thioredoxin_CS"/>
</dbReference>
<sequence length="136" mass="15609">MNKIIYFYDDGCAHCFTEGRILDQLDPYAGGSFNIERIKVSENQKLAQKFAIYSTPTIVFVKDNKVVEQYSHDLSFSQIKTVINYYFGGLKMFKKNEDKKDKMINIIGSDDQKGVCGPDGCVINWDKDEKNDVKKN</sequence>
<dbReference type="Pfam" id="PF00085">
    <property type="entry name" value="Thioredoxin"/>
    <property type="match status" value="1"/>
</dbReference>
<gene>
    <name evidence="2" type="ORF">HMPREF0548_2156</name>
</gene>
<dbReference type="CDD" id="cd02947">
    <property type="entry name" value="TRX_family"/>
    <property type="match status" value="1"/>
</dbReference>
<feature type="domain" description="Thioredoxin" evidence="1">
    <location>
        <begin position="4"/>
        <end position="83"/>
    </location>
</feature>